<sequence length="103" mass="11892">MRKPFAIATFHAVLCEHFLFARRHFLGCFWSGDLPINSPETVHICNYFLDGIHIRLNRTGILQSSVLFLLLRKSLHHQNTDMHSVSYILHSTIDFTSTSIFSC</sequence>
<gene>
    <name evidence="1" type="ORF">TNIN_380191</name>
</gene>
<comment type="caution">
    <text evidence="1">The sequence shown here is derived from an EMBL/GenBank/DDBJ whole genome shotgun (WGS) entry which is preliminary data.</text>
</comment>
<dbReference type="AlphaFoldDB" id="A0A8X7BYS9"/>
<keyword evidence="2" id="KW-1185">Reference proteome</keyword>
<dbReference type="EMBL" id="BMAV01006030">
    <property type="protein sequence ID" value="GFY47612.1"/>
    <property type="molecule type" value="Genomic_DNA"/>
</dbReference>
<accession>A0A8X7BYS9</accession>
<protein>
    <submittedName>
        <fullName evidence="1">Uncharacterized protein</fullName>
    </submittedName>
</protein>
<name>A0A8X7BYS9_9ARAC</name>
<evidence type="ECO:0000313" key="2">
    <source>
        <dbReference type="Proteomes" id="UP000886998"/>
    </source>
</evidence>
<dbReference type="Proteomes" id="UP000886998">
    <property type="component" value="Unassembled WGS sequence"/>
</dbReference>
<organism evidence="1 2">
    <name type="scientific">Trichonephila inaurata madagascariensis</name>
    <dbReference type="NCBI Taxonomy" id="2747483"/>
    <lineage>
        <taxon>Eukaryota</taxon>
        <taxon>Metazoa</taxon>
        <taxon>Ecdysozoa</taxon>
        <taxon>Arthropoda</taxon>
        <taxon>Chelicerata</taxon>
        <taxon>Arachnida</taxon>
        <taxon>Araneae</taxon>
        <taxon>Araneomorphae</taxon>
        <taxon>Entelegynae</taxon>
        <taxon>Araneoidea</taxon>
        <taxon>Nephilidae</taxon>
        <taxon>Trichonephila</taxon>
        <taxon>Trichonephila inaurata</taxon>
    </lineage>
</organism>
<evidence type="ECO:0000313" key="1">
    <source>
        <dbReference type="EMBL" id="GFY47612.1"/>
    </source>
</evidence>
<proteinExistence type="predicted"/>
<reference evidence="1" key="1">
    <citation type="submission" date="2020-08" db="EMBL/GenBank/DDBJ databases">
        <title>Multicomponent nature underlies the extraordinary mechanical properties of spider dragline silk.</title>
        <authorList>
            <person name="Kono N."/>
            <person name="Nakamura H."/>
            <person name="Mori M."/>
            <person name="Yoshida Y."/>
            <person name="Ohtoshi R."/>
            <person name="Malay A.D."/>
            <person name="Moran D.A.P."/>
            <person name="Tomita M."/>
            <person name="Numata K."/>
            <person name="Arakawa K."/>
        </authorList>
    </citation>
    <scope>NUCLEOTIDE SEQUENCE</scope>
</reference>